<feature type="domain" description="Cation-transporting P-type ATPase N-terminal" evidence="14">
    <location>
        <begin position="34"/>
        <end position="106"/>
    </location>
</feature>
<evidence type="ECO:0000259" key="14">
    <source>
        <dbReference type="SMART" id="SM00831"/>
    </source>
</evidence>
<dbReference type="Pfam" id="PF00689">
    <property type="entry name" value="Cation_ATPase_C"/>
    <property type="match status" value="1"/>
</dbReference>
<keyword evidence="5 12" id="KW-0547">Nucleotide-binding</keyword>
<dbReference type="InterPro" id="IPR006413">
    <property type="entry name" value="P-type_ATPase_IIA_PMR1"/>
</dbReference>
<dbReference type="SUPFAM" id="SSF81665">
    <property type="entry name" value="Calcium ATPase, transmembrane domain M"/>
    <property type="match status" value="2"/>
</dbReference>
<feature type="transmembrane region" description="Helical" evidence="12">
    <location>
        <begin position="113"/>
        <end position="130"/>
    </location>
</feature>
<evidence type="ECO:0000256" key="12">
    <source>
        <dbReference type="RuleBase" id="RU361146"/>
    </source>
</evidence>
<dbReference type="NCBIfam" id="TIGR01494">
    <property type="entry name" value="ATPase_P-type"/>
    <property type="match status" value="2"/>
</dbReference>
<evidence type="ECO:0000256" key="8">
    <source>
        <dbReference type="ARBA" id="ARBA00022989"/>
    </source>
</evidence>
<name>A0A1I8GUM8_9PLAT</name>
<feature type="transmembrane region" description="Helical" evidence="12">
    <location>
        <begin position="500"/>
        <end position="518"/>
    </location>
</feature>
<dbReference type="SUPFAM" id="SSF56784">
    <property type="entry name" value="HAD-like"/>
    <property type="match status" value="1"/>
</dbReference>
<keyword evidence="10 12" id="KW-0472">Membrane</keyword>
<dbReference type="InterPro" id="IPR018303">
    <property type="entry name" value="ATPase_P-typ_P_site"/>
</dbReference>
<feature type="transmembrane region" description="Helical" evidence="12">
    <location>
        <begin position="363"/>
        <end position="383"/>
    </location>
</feature>
<dbReference type="PRINTS" id="PR00119">
    <property type="entry name" value="CATATPASE"/>
</dbReference>
<dbReference type="Pfam" id="PF00122">
    <property type="entry name" value="E1-E2_ATPase"/>
    <property type="match status" value="1"/>
</dbReference>
<keyword evidence="6 12" id="KW-0106">Calcium</keyword>
<evidence type="ECO:0000256" key="10">
    <source>
        <dbReference type="ARBA" id="ARBA00023136"/>
    </source>
</evidence>
<feature type="region of interest" description="Disordered" evidence="13">
    <location>
        <begin position="1"/>
        <end position="28"/>
    </location>
</feature>
<dbReference type="WBParaSite" id="maker-uti_cns_0003163-snap-gene-0.6-mRNA-1">
    <property type="protein sequence ID" value="maker-uti_cns_0003163-snap-gene-0.6-mRNA-1"/>
    <property type="gene ID" value="maker-uti_cns_0003163-snap-gene-0.6"/>
</dbReference>
<dbReference type="GO" id="GO:0005388">
    <property type="term" value="F:P-type calcium transporter activity"/>
    <property type="evidence" value="ECO:0007669"/>
    <property type="project" value="UniProtKB-EC"/>
</dbReference>
<dbReference type="InterPro" id="IPR023299">
    <property type="entry name" value="ATPase_P-typ_cyto_dom_N"/>
</dbReference>
<dbReference type="SFLD" id="SFLDS00003">
    <property type="entry name" value="Haloacid_Dehalogenase"/>
    <property type="match status" value="1"/>
</dbReference>
<dbReference type="Pfam" id="PF13246">
    <property type="entry name" value="Cation_ATPase"/>
    <property type="match status" value="1"/>
</dbReference>
<dbReference type="GO" id="GO:0005524">
    <property type="term" value="F:ATP binding"/>
    <property type="evidence" value="ECO:0007669"/>
    <property type="project" value="UniProtKB-KW"/>
</dbReference>
<keyword evidence="8 12" id="KW-1133">Transmembrane helix</keyword>
<dbReference type="Gene3D" id="3.40.1110.10">
    <property type="entry name" value="Calcium-transporting ATPase, cytoplasmic domain N"/>
    <property type="match status" value="1"/>
</dbReference>
<evidence type="ECO:0000256" key="2">
    <source>
        <dbReference type="ARBA" id="ARBA00022448"/>
    </source>
</evidence>
<dbReference type="SMART" id="SM00831">
    <property type="entry name" value="Cation_ATPase_N"/>
    <property type="match status" value="1"/>
</dbReference>
<dbReference type="InterPro" id="IPR004014">
    <property type="entry name" value="ATPase_P-typ_cation-transptr_N"/>
</dbReference>
<dbReference type="GO" id="GO:0016887">
    <property type="term" value="F:ATP hydrolysis activity"/>
    <property type="evidence" value="ECO:0007669"/>
    <property type="project" value="InterPro"/>
</dbReference>
<dbReference type="InterPro" id="IPR008250">
    <property type="entry name" value="ATPase_P-typ_transduc_dom_A_sf"/>
</dbReference>
<dbReference type="InterPro" id="IPR036412">
    <property type="entry name" value="HAD-like_sf"/>
</dbReference>
<evidence type="ECO:0000256" key="11">
    <source>
        <dbReference type="ARBA" id="ARBA00047330"/>
    </source>
</evidence>
<evidence type="ECO:0000256" key="7">
    <source>
        <dbReference type="ARBA" id="ARBA00022840"/>
    </source>
</evidence>
<evidence type="ECO:0000313" key="15">
    <source>
        <dbReference type="Proteomes" id="UP000095280"/>
    </source>
</evidence>
<keyword evidence="9 12" id="KW-0406">Ion transport</keyword>
<feature type="transmembrane region" description="Helical" evidence="12">
    <location>
        <begin position="1011"/>
        <end position="1032"/>
    </location>
</feature>
<evidence type="ECO:0000256" key="4">
    <source>
        <dbReference type="ARBA" id="ARBA00022692"/>
    </source>
</evidence>
<dbReference type="GO" id="GO:0140613">
    <property type="term" value="F:P-type manganese transporter activity"/>
    <property type="evidence" value="ECO:0007669"/>
    <property type="project" value="RHEA"/>
</dbReference>
<comment type="function">
    <text evidence="12">Catalyzes the hydrolysis of ATP coupled with the transport of calcium.</text>
</comment>
<accession>A0A1I8GUM8</accession>
<dbReference type="GO" id="GO:0012505">
    <property type="term" value="C:endomembrane system"/>
    <property type="evidence" value="ECO:0007669"/>
    <property type="project" value="UniProtKB-SubCell"/>
</dbReference>
<dbReference type="InterPro" id="IPR001757">
    <property type="entry name" value="P_typ_ATPase"/>
</dbReference>
<keyword evidence="15" id="KW-1185">Reference proteome</keyword>
<evidence type="ECO:0000256" key="1">
    <source>
        <dbReference type="ARBA" id="ARBA00004127"/>
    </source>
</evidence>
<sequence>TAASQEMLAPSPLAAANPQLKQQSFQRPSLAKASRHGASFVAEQLGSSLTSGLTHTEAKRRLHQLGPNELPAPQGEPLWLRYLSQFRDPMIAMLLCSALVSLCMRQLDNAVSISLAIVIVVTVAFVQEWRSERALAALKRLLPHRCEVVRNGELLSLDAGSLVPGDLVRLGVGSRVPADLRLVECADLHVDESSFTGSKGCLMFFLLLCLIFFSMLCLMLFPMHCLMLFPMHCLMLFPMHCLMLFPMHCLMLFPMHCLMLFPMLCLMLFPMHCLMLFPMHCLMLFPMHCLMLFPMHCLMLFPMHCLMLFPMHCLMLFPMHCLILFPMHCLMLFPMHCLVLFLMLCLMFFPMICLMFFPMLCLMFFLMLCLMFFPTLCLMFLCLMTEPVLKSAAASTEAPDAAACPDKTSLPTSVVSAAYSKPPPSAGSAAAPQSGDASCELSSRANCAFTGTLVRSGCGRGLVVATGADSAFADVYRAVQEAEAPRTPLQRSMDRLGRQLSLGSLCIIAVIVLIGLAQGRPLLDTLQIGVSLAVAAIPEGLPIVVTVTMAIGVMRMARRNAVVKRLPAVETLGCVTAVLSDKTGTLTLNEMTAARLEAADGLAAEIDGAGFVVDDRQRQQLTLAGAGPALRWLCAVCAACNDAEVAPDGQLLGQPTEAALLLMLDRLEARGLRSEFRRLQEWPFNSDTKVMMVKCERPAQPAEAPLLLAKGAPDRLLSRCASYWAPSGQPAPMTSSASAAFAAQAARMGARGLRVLAAAAGNAEQPEGGGLVFCGLVGLLDPPRPGVREAVACLRESGVLVAMVTGDSAETACAVARQIGLAGGEPGDPQQPLSGDQLDGLPAGDPRIAEARIFYRTSPRHKSKIVRAFQAAGRVVAMTGDGVNDAVALKAADIGVAMGRSGTEVAMEAADMILTDDSFRTILSAVEEGKAIFHNIRCFIRFQLSTSVAALSLVAMATLFSLPSPLNAMQILWINILMDGPPAQSLGLEPLDPEIRRRPPRRASEPVLPPAMLLGVLRSAAVIVAGTLFVFYREMSDNRVTPRDTTMTFTCFVLFDMFNALSCRSKSKSVFSVGLLTNRAFCLSVGMSLVGQLLVIYCPPFQAVFQTEALSAL</sequence>
<keyword evidence="3 12" id="KW-0109">Calcium transport</keyword>
<dbReference type="GO" id="GO:0016020">
    <property type="term" value="C:membrane"/>
    <property type="evidence" value="ECO:0007669"/>
    <property type="project" value="UniProtKB-SubCell"/>
</dbReference>
<evidence type="ECO:0000256" key="6">
    <source>
        <dbReference type="ARBA" id="ARBA00022837"/>
    </source>
</evidence>
<dbReference type="InterPro" id="IPR044492">
    <property type="entry name" value="P_typ_ATPase_HD_dom"/>
</dbReference>
<feature type="transmembrane region" description="Helical" evidence="12">
    <location>
        <begin position="202"/>
        <end position="223"/>
    </location>
</feature>
<comment type="catalytic activity">
    <reaction evidence="11">
        <text>Mn(2+)(in) + ATP + H2O = Mn(2+)(out) + ADP + phosphate + H(+)</text>
        <dbReference type="Rhea" id="RHEA:66820"/>
        <dbReference type="ChEBI" id="CHEBI:15377"/>
        <dbReference type="ChEBI" id="CHEBI:15378"/>
        <dbReference type="ChEBI" id="CHEBI:29035"/>
        <dbReference type="ChEBI" id="CHEBI:30616"/>
        <dbReference type="ChEBI" id="CHEBI:43474"/>
        <dbReference type="ChEBI" id="CHEBI:456216"/>
    </reaction>
    <physiologicalReaction direction="left-to-right" evidence="11">
        <dbReference type="Rhea" id="RHEA:66821"/>
    </physiologicalReaction>
</comment>
<proteinExistence type="inferred from homology"/>
<dbReference type="SFLD" id="SFLDF00027">
    <property type="entry name" value="p-type_atpase"/>
    <property type="match status" value="1"/>
</dbReference>
<keyword evidence="7 12" id="KW-0067">ATP-binding</keyword>
<dbReference type="InterPro" id="IPR059000">
    <property type="entry name" value="ATPase_P-type_domA"/>
</dbReference>
<dbReference type="PANTHER" id="PTHR42861">
    <property type="entry name" value="CALCIUM-TRANSPORTING ATPASE"/>
    <property type="match status" value="1"/>
</dbReference>
<dbReference type="Gene3D" id="2.70.150.10">
    <property type="entry name" value="Calcium-transporting ATPase, cytoplasmic transduction domain A"/>
    <property type="match status" value="1"/>
</dbReference>
<dbReference type="InterPro" id="IPR006068">
    <property type="entry name" value="ATPase_P-typ_cation-transptr_C"/>
</dbReference>
<dbReference type="InterPro" id="IPR023298">
    <property type="entry name" value="ATPase_P-typ_TM_dom_sf"/>
</dbReference>
<evidence type="ECO:0000256" key="5">
    <source>
        <dbReference type="ARBA" id="ARBA00022741"/>
    </source>
</evidence>
<keyword evidence="2 12" id="KW-0813">Transport</keyword>
<protein>
    <recommendedName>
        <fullName evidence="12">Calcium-transporting ATPase</fullName>
        <ecNumber evidence="12">7.2.2.10</ecNumber>
    </recommendedName>
</protein>
<organism evidence="15 16">
    <name type="scientific">Macrostomum lignano</name>
    <dbReference type="NCBI Taxonomy" id="282301"/>
    <lineage>
        <taxon>Eukaryota</taxon>
        <taxon>Metazoa</taxon>
        <taxon>Spiralia</taxon>
        <taxon>Lophotrochozoa</taxon>
        <taxon>Platyhelminthes</taxon>
        <taxon>Rhabditophora</taxon>
        <taxon>Macrostomorpha</taxon>
        <taxon>Macrostomida</taxon>
        <taxon>Macrostomidae</taxon>
        <taxon>Macrostomum</taxon>
    </lineage>
</organism>
<dbReference type="SUPFAM" id="SSF81653">
    <property type="entry name" value="Calcium ATPase, transduction domain A"/>
    <property type="match status" value="1"/>
</dbReference>
<comment type="catalytic activity">
    <reaction evidence="12">
        <text>Ca(2+)(in) + ATP + H2O = Ca(2+)(out) + ADP + phosphate + H(+)</text>
        <dbReference type="Rhea" id="RHEA:18105"/>
        <dbReference type="ChEBI" id="CHEBI:15377"/>
        <dbReference type="ChEBI" id="CHEBI:15378"/>
        <dbReference type="ChEBI" id="CHEBI:29108"/>
        <dbReference type="ChEBI" id="CHEBI:30616"/>
        <dbReference type="ChEBI" id="CHEBI:43474"/>
        <dbReference type="ChEBI" id="CHEBI:456216"/>
        <dbReference type="EC" id="7.2.2.10"/>
    </reaction>
</comment>
<dbReference type="NCBIfam" id="TIGR01522">
    <property type="entry name" value="ATPase-IIA2_Ca"/>
    <property type="match status" value="1"/>
</dbReference>
<evidence type="ECO:0000256" key="3">
    <source>
        <dbReference type="ARBA" id="ARBA00022568"/>
    </source>
</evidence>
<dbReference type="SUPFAM" id="SSF81660">
    <property type="entry name" value="Metal cation-transporting ATPase, ATP-binding domain N"/>
    <property type="match status" value="1"/>
</dbReference>
<dbReference type="Pfam" id="PF00690">
    <property type="entry name" value="Cation_ATPase_N"/>
    <property type="match status" value="1"/>
</dbReference>
<comment type="subcellular location">
    <subcellularLocation>
        <location evidence="1">Endomembrane system</location>
        <topology evidence="1">Multi-pass membrane protein</topology>
    </subcellularLocation>
    <subcellularLocation>
        <location evidence="12">Membrane</location>
        <topology evidence="12">Multi-pass membrane protein</topology>
    </subcellularLocation>
</comment>
<evidence type="ECO:0000313" key="16">
    <source>
        <dbReference type="WBParaSite" id="maker-uti_cns_0003163-snap-gene-0.6-mRNA-1"/>
    </source>
</evidence>
<feature type="transmembrane region" description="Helical" evidence="12">
    <location>
        <begin position="307"/>
        <end position="325"/>
    </location>
</feature>
<dbReference type="Proteomes" id="UP000095280">
    <property type="component" value="Unplaced"/>
</dbReference>
<dbReference type="EC" id="7.2.2.10" evidence="12"/>
<evidence type="ECO:0000256" key="9">
    <source>
        <dbReference type="ARBA" id="ARBA00023065"/>
    </source>
</evidence>
<dbReference type="Gene3D" id="1.20.1110.10">
    <property type="entry name" value="Calcium-transporting ATPase, transmembrane domain"/>
    <property type="match status" value="4"/>
</dbReference>
<feature type="transmembrane region" description="Helical" evidence="12">
    <location>
        <begin position="942"/>
        <end position="962"/>
    </location>
</feature>
<dbReference type="PROSITE" id="PS00154">
    <property type="entry name" value="ATPASE_E1_E2"/>
    <property type="match status" value="1"/>
</dbReference>
<feature type="transmembrane region" description="Helical" evidence="12">
    <location>
        <begin position="281"/>
        <end position="301"/>
    </location>
</feature>
<feature type="transmembrane region" description="Helical" evidence="12">
    <location>
        <begin position="337"/>
        <end position="357"/>
    </location>
</feature>
<dbReference type="PRINTS" id="PR00120">
    <property type="entry name" value="HATPASE"/>
</dbReference>
<comment type="caution">
    <text evidence="12">Lacks conserved residue(s) required for the propagation of feature annotation.</text>
</comment>
<evidence type="ECO:0000256" key="13">
    <source>
        <dbReference type="SAM" id="MobiDB-lite"/>
    </source>
</evidence>
<feature type="transmembrane region" description="Helical" evidence="12">
    <location>
        <begin position="243"/>
        <end position="269"/>
    </location>
</feature>
<comment type="similarity">
    <text evidence="12">Belongs to the cation transport ATPase (P-type) (TC 3.A.3) family.</text>
</comment>
<feature type="transmembrane region" description="Helical" evidence="12">
    <location>
        <begin position="530"/>
        <end position="554"/>
    </location>
</feature>
<reference evidence="16" key="1">
    <citation type="submission" date="2016-11" db="UniProtKB">
        <authorList>
            <consortium name="WormBaseParasite"/>
        </authorList>
    </citation>
    <scope>IDENTIFICATION</scope>
</reference>
<dbReference type="SFLD" id="SFLDG00002">
    <property type="entry name" value="C1.7:_P-type_atpase_like"/>
    <property type="match status" value="1"/>
</dbReference>
<keyword evidence="4 12" id="KW-0812">Transmembrane</keyword>
<dbReference type="AlphaFoldDB" id="A0A1I8GUM8"/>